<evidence type="ECO:0000256" key="1">
    <source>
        <dbReference type="ARBA" id="ARBA00004167"/>
    </source>
</evidence>
<feature type="domain" description="Penicillin-binding protein transpeptidase" evidence="16">
    <location>
        <begin position="362"/>
        <end position="708"/>
    </location>
</feature>
<dbReference type="GO" id="GO:0008360">
    <property type="term" value="P:regulation of cell shape"/>
    <property type="evidence" value="ECO:0007669"/>
    <property type="project" value="UniProtKB-KW"/>
</dbReference>
<keyword evidence="8" id="KW-0133">Cell shape</keyword>
<feature type="transmembrane region" description="Helical" evidence="15">
    <location>
        <begin position="31"/>
        <end position="56"/>
    </location>
</feature>
<dbReference type="SUPFAM" id="SSF56601">
    <property type="entry name" value="beta-lactamase/transpeptidase-like"/>
    <property type="match status" value="1"/>
</dbReference>
<dbReference type="AlphaFoldDB" id="A0A370G8A8"/>
<dbReference type="GO" id="GO:0071555">
    <property type="term" value="P:cell wall organization"/>
    <property type="evidence" value="ECO:0007669"/>
    <property type="project" value="UniProtKB-KW"/>
</dbReference>
<evidence type="ECO:0000256" key="7">
    <source>
        <dbReference type="ARBA" id="ARBA00022692"/>
    </source>
</evidence>
<comment type="pathway">
    <text evidence="3">Cell wall biogenesis; peptidoglycan biosynthesis.</text>
</comment>
<dbReference type="Proteomes" id="UP000255326">
    <property type="component" value="Unassembled WGS sequence"/>
</dbReference>
<protein>
    <recommendedName>
        <fullName evidence="5">serine-type D-Ala-D-Ala carboxypeptidase</fullName>
        <ecNumber evidence="5">3.4.16.4</ecNumber>
    </recommendedName>
</protein>
<dbReference type="PANTHER" id="PTHR30627">
    <property type="entry name" value="PEPTIDOGLYCAN D,D-TRANSPEPTIDASE"/>
    <property type="match status" value="1"/>
</dbReference>
<dbReference type="EC" id="3.4.16.4" evidence="5"/>
<feature type="compositionally biased region" description="Basic and acidic residues" evidence="14">
    <location>
        <begin position="732"/>
        <end position="751"/>
    </location>
</feature>
<dbReference type="EMBL" id="QQAY01000013">
    <property type="protein sequence ID" value="RDI40035.1"/>
    <property type="molecule type" value="Genomic_DNA"/>
</dbReference>
<organism evidence="18 19">
    <name type="scientific">Falsibacillus pallidus</name>
    <dbReference type="NCBI Taxonomy" id="493781"/>
    <lineage>
        <taxon>Bacteria</taxon>
        <taxon>Bacillati</taxon>
        <taxon>Bacillota</taxon>
        <taxon>Bacilli</taxon>
        <taxon>Bacillales</taxon>
        <taxon>Bacillaceae</taxon>
        <taxon>Falsibacillus</taxon>
    </lineage>
</organism>
<dbReference type="Pfam" id="PF03717">
    <property type="entry name" value="PBP_dimer"/>
    <property type="match status" value="1"/>
</dbReference>
<evidence type="ECO:0000259" key="16">
    <source>
        <dbReference type="Pfam" id="PF00905"/>
    </source>
</evidence>
<evidence type="ECO:0000256" key="3">
    <source>
        <dbReference type="ARBA" id="ARBA00004752"/>
    </source>
</evidence>
<keyword evidence="19" id="KW-1185">Reference proteome</keyword>
<keyword evidence="6" id="KW-1003">Cell membrane</keyword>
<dbReference type="InterPro" id="IPR001460">
    <property type="entry name" value="PCN-bd_Tpept"/>
</dbReference>
<evidence type="ECO:0000256" key="9">
    <source>
        <dbReference type="ARBA" id="ARBA00022984"/>
    </source>
</evidence>
<reference evidence="18 19" key="1">
    <citation type="submission" date="2018-07" db="EMBL/GenBank/DDBJ databases">
        <title>Genomic Encyclopedia of Type Strains, Phase IV (KMG-IV): sequencing the most valuable type-strain genomes for metagenomic binning, comparative biology and taxonomic classification.</title>
        <authorList>
            <person name="Goeker M."/>
        </authorList>
    </citation>
    <scope>NUCLEOTIDE SEQUENCE [LARGE SCALE GENOMIC DNA]</scope>
    <source>
        <strain evidence="18 19">DSM 25281</strain>
    </source>
</reference>
<evidence type="ECO:0000256" key="4">
    <source>
        <dbReference type="ARBA" id="ARBA00007171"/>
    </source>
</evidence>
<dbReference type="Gene3D" id="1.10.10.1230">
    <property type="entry name" value="Penicillin-binding protein, N-terminal non-catalytic domain, head sub-domain"/>
    <property type="match status" value="1"/>
</dbReference>
<dbReference type="UniPathway" id="UPA00219"/>
<dbReference type="Gene3D" id="3.40.710.10">
    <property type="entry name" value="DD-peptidase/beta-lactamase superfamily"/>
    <property type="match status" value="1"/>
</dbReference>
<dbReference type="InterPro" id="IPR005311">
    <property type="entry name" value="PBP_dimer"/>
</dbReference>
<dbReference type="PANTHER" id="PTHR30627:SF2">
    <property type="entry name" value="PEPTIDOGLYCAN D,D-TRANSPEPTIDASE MRDA"/>
    <property type="match status" value="1"/>
</dbReference>
<evidence type="ECO:0000256" key="8">
    <source>
        <dbReference type="ARBA" id="ARBA00022960"/>
    </source>
</evidence>
<dbReference type="GO" id="GO:0009002">
    <property type="term" value="F:serine-type D-Ala-D-Ala carboxypeptidase activity"/>
    <property type="evidence" value="ECO:0007669"/>
    <property type="project" value="UniProtKB-EC"/>
</dbReference>
<keyword evidence="7 15" id="KW-0812">Transmembrane</keyword>
<keyword evidence="12" id="KW-0961">Cell wall biogenesis/degradation</keyword>
<evidence type="ECO:0000256" key="10">
    <source>
        <dbReference type="ARBA" id="ARBA00022989"/>
    </source>
</evidence>
<dbReference type="GO" id="GO:0008658">
    <property type="term" value="F:penicillin binding"/>
    <property type="evidence" value="ECO:0007669"/>
    <property type="project" value="InterPro"/>
</dbReference>
<dbReference type="SUPFAM" id="SSF56519">
    <property type="entry name" value="Penicillin binding protein dimerisation domain"/>
    <property type="match status" value="1"/>
</dbReference>
<evidence type="ECO:0000256" key="5">
    <source>
        <dbReference type="ARBA" id="ARBA00012448"/>
    </source>
</evidence>
<sequence length="751" mass="84880">MGFADDYSGKGMCRVKNTEKKKKKGFIPVRINILFFAVFLLFSLLILRLGVVQIVFGQDYKKEVERIEDVTVPMSSPRGKMFDKNFKAIVDNTPLNAITYTRTQTTKQEDMIKVARELATMIDQPDDKVTEREKKDFWIMKYPNKAKEKISEDEWNKFKANKMDSDKIYDLQLERIKKKDLEMLTKSDLEVLAIYRQMIGGYNLVPQIIKNQDVTDEEFARVSAHLASLPGVDITTDWDRYYPYGTTLKSILGRVSDKSTGLPKELAPYYIAKGYSRNDRVGLSNLEMQYEDVLQGKKGKILNLTDKAGNVISSETVSEGQRGKDLVLSIDMELQKKVDEIVSKELMAAKKTPGHELLDRAFVTMMNPYTGEILAMAGRQYVIDKETGKPVLQDFTQGVYTTSYALGSAVKGATVLTGYKTGAIKPGDYIYDEPLYIADTPRKKSYTNMGNINDLTALKRSSNVYMFKTAIRIGHGVYRPHEALPLDLSAFDKMRSSFRQFGLGVRTGIDLPDEQVGYEGKVKLPGLLLDFAIGQYDTFTPLQLVQYISTIANGGYRMEPHVLKEIREPVKDPGEIGPIIEEVEPKVLNTLDMKPEWIARVQEGFRQVAQEPGGTAYSTFYTSRYSSVKTTYSPAAKSGTAEGLYDGPKRADFVKAGKEIPMTWNLTLAGYAPNDHPEVAFSVVVPWAYQEDAYNPNINYKIGKQIMDAYFELKKQREEQGLNQNTAVQKVENQEQVKKGQTQTREENNGE</sequence>
<evidence type="ECO:0000256" key="13">
    <source>
        <dbReference type="ARBA" id="ARBA00034000"/>
    </source>
</evidence>
<feature type="domain" description="Penicillin-binding protein dimerisation" evidence="17">
    <location>
        <begin position="75"/>
        <end position="314"/>
    </location>
</feature>
<evidence type="ECO:0000256" key="11">
    <source>
        <dbReference type="ARBA" id="ARBA00023136"/>
    </source>
</evidence>
<keyword evidence="18" id="KW-0132">Cell division</keyword>
<dbReference type="InterPro" id="IPR050515">
    <property type="entry name" value="Beta-lactam/transpept"/>
</dbReference>
<keyword evidence="11 15" id="KW-0472">Membrane</keyword>
<dbReference type="GO" id="GO:0009252">
    <property type="term" value="P:peptidoglycan biosynthetic process"/>
    <property type="evidence" value="ECO:0007669"/>
    <property type="project" value="UniProtKB-UniPathway"/>
</dbReference>
<evidence type="ECO:0000256" key="15">
    <source>
        <dbReference type="SAM" id="Phobius"/>
    </source>
</evidence>
<evidence type="ECO:0000259" key="17">
    <source>
        <dbReference type="Pfam" id="PF03717"/>
    </source>
</evidence>
<dbReference type="GO" id="GO:0071972">
    <property type="term" value="F:peptidoglycan L,D-transpeptidase activity"/>
    <property type="evidence" value="ECO:0007669"/>
    <property type="project" value="TreeGrafter"/>
</dbReference>
<comment type="subcellular location">
    <subcellularLocation>
        <location evidence="2">Cell membrane</location>
    </subcellularLocation>
    <subcellularLocation>
        <location evidence="1">Membrane</location>
        <topology evidence="1">Single-pass membrane protein</topology>
    </subcellularLocation>
</comment>
<proteinExistence type="inferred from homology"/>
<keyword evidence="9" id="KW-0573">Peptidoglycan synthesis</keyword>
<comment type="catalytic activity">
    <reaction evidence="13">
        <text>Preferential cleavage: (Ac)2-L-Lys-D-Ala-|-D-Ala. Also transpeptidation of peptidyl-alanyl moieties that are N-acyl substituents of D-alanine.</text>
        <dbReference type="EC" id="3.4.16.4"/>
    </reaction>
</comment>
<gene>
    <name evidence="18" type="ORF">DFR59_11359</name>
</gene>
<comment type="caution">
    <text evidence="18">The sequence shown here is derived from an EMBL/GenBank/DDBJ whole genome shotgun (WGS) entry which is preliminary data.</text>
</comment>
<name>A0A370G8A8_9BACI</name>
<evidence type="ECO:0000256" key="14">
    <source>
        <dbReference type="SAM" id="MobiDB-lite"/>
    </source>
</evidence>
<comment type="similarity">
    <text evidence="4">Belongs to the transpeptidase family.</text>
</comment>
<keyword evidence="10 15" id="KW-1133">Transmembrane helix</keyword>
<evidence type="ECO:0000313" key="18">
    <source>
        <dbReference type="EMBL" id="RDI40035.1"/>
    </source>
</evidence>
<dbReference type="InterPro" id="IPR012338">
    <property type="entry name" value="Beta-lactam/transpept-like"/>
</dbReference>
<evidence type="ECO:0000256" key="2">
    <source>
        <dbReference type="ARBA" id="ARBA00004236"/>
    </source>
</evidence>
<dbReference type="RefSeq" id="WP_245948500.1">
    <property type="nucleotide sequence ID" value="NZ_QQAY01000013.1"/>
</dbReference>
<evidence type="ECO:0000256" key="6">
    <source>
        <dbReference type="ARBA" id="ARBA00022475"/>
    </source>
</evidence>
<dbReference type="Gene3D" id="3.90.1310.10">
    <property type="entry name" value="Penicillin-binding protein 2a (Domain 2)"/>
    <property type="match status" value="1"/>
</dbReference>
<evidence type="ECO:0000256" key="12">
    <source>
        <dbReference type="ARBA" id="ARBA00023316"/>
    </source>
</evidence>
<keyword evidence="18" id="KW-0131">Cell cycle</keyword>
<evidence type="ECO:0000313" key="19">
    <source>
        <dbReference type="Proteomes" id="UP000255326"/>
    </source>
</evidence>
<accession>A0A370G8A8</accession>
<dbReference type="InterPro" id="IPR036138">
    <property type="entry name" value="PBP_dimer_sf"/>
</dbReference>
<dbReference type="GO" id="GO:0051301">
    <property type="term" value="P:cell division"/>
    <property type="evidence" value="ECO:0007669"/>
    <property type="project" value="UniProtKB-KW"/>
</dbReference>
<dbReference type="Pfam" id="PF00905">
    <property type="entry name" value="Transpeptidase"/>
    <property type="match status" value="1"/>
</dbReference>
<feature type="region of interest" description="Disordered" evidence="14">
    <location>
        <begin position="724"/>
        <end position="751"/>
    </location>
</feature>
<dbReference type="GO" id="GO:0005886">
    <property type="term" value="C:plasma membrane"/>
    <property type="evidence" value="ECO:0007669"/>
    <property type="project" value="UniProtKB-SubCell"/>
</dbReference>